<dbReference type="InterPro" id="IPR050580">
    <property type="entry name" value="2H_phosphoesterase_YjcG-like"/>
</dbReference>
<organism evidence="1 2">
    <name type="scientific">Alicyclobacillus fastidiosus</name>
    <dbReference type="NCBI Taxonomy" id="392011"/>
    <lineage>
        <taxon>Bacteria</taxon>
        <taxon>Bacillati</taxon>
        <taxon>Bacillota</taxon>
        <taxon>Bacilli</taxon>
        <taxon>Bacillales</taxon>
        <taxon>Alicyclobacillaceae</taxon>
        <taxon>Alicyclobacillus</taxon>
    </lineage>
</organism>
<dbReference type="Gene3D" id="3.90.1140.10">
    <property type="entry name" value="Cyclic phosphodiesterase"/>
    <property type="match status" value="1"/>
</dbReference>
<dbReference type="PANTHER" id="PTHR40037">
    <property type="entry name" value="PHOSPHOESTERASE YJCG-RELATED"/>
    <property type="match status" value="1"/>
</dbReference>
<accession>A0ABV5AA85</accession>
<dbReference type="GO" id="GO:0016874">
    <property type="term" value="F:ligase activity"/>
    <property type="evidence" value="ECO:0007669"/>
    <property type="project" value="UniProtKB-KW"/>
</dbReference>
<dbReference type="Pfam" id="PF13563">
    <property type="entry name" value="2_5_RNA_ligase2"/>
    <property type="match status" value="1"/>
</dbReference>
<protein>
    <submittedName>
        <fullName evidence="1">2'-5' RNA ligase family protein</fullName>
    </submittedName>
</protein>
<dbReference type="EMBL" id="JBDXSU010000002">
    <property type="protein sequence ID" value="MFB5189170.1"/>
    <property type="molecule type" value="Genomic_DNA"/>
</dbReference>
<dbReference type="RefSeq" id="WP_275472686.1">
    <property type="nucleotide sequence ID" value="NZ_CP162940.1"/>
</dbReference>
<evidence type="ECO:0000313" key="2">
    <source>
        <dbReference type="Proteomes" id="UP001579974"/>
    </source>
</evidence>
<dbReference type="SUPFAM" id="SSF55144">
    <property type="entry name" value="LigT-like"/>
    <property type="match status" value="1"/>
</dbReference>
<sequence>MLSAIHIFPAFRNHRSVDLLRAKYDPLFSLIPPHITLVFPFESTMTLDDLTEHIRTCIVGMKPFRIAMTGITGADGAYLFLNVKVGNDPMIELHDRLYTGILRKYLNRSFTYSPHLTVGHIHDKQLYESALLETAQFNEAFETVVHEIALERIDETGRSTVERKIPLLPRNPIG</sequence>
<keyword evidence="1" id="KW-0436">Ligase</keyword>
<dbReference type="InterPro" id="IPR009097">
    <property type="entry name" value="Cyclic_Pdiesterase"/>
</dbReference>
<name>A0ABV5AA85_9BACL</name>
<dbReference type="Proteomes" id="UP001579974">
    <property type="component" value="Unassembled WGS sequence"/>
</dbReference>
<gene>
    <name evidence="1" type="ORF">KKP3000_002169</name>
</gene>
<keyword evidence="2" id="KW-1185">Reference proteome</keyword>
<proteinExistence type="predicted"/>
<dbReference type="PANTHER" id="PTHR40037:SF1">
    <property type="entry name" value="PHOSPHOESTERASE SAOUHSC_00951-RELATED"/>
    <property type="match status" value="1"/>
</dbReference>
<evidence type="ECO:0000313" key="1">
    <source>
        <dbReference type="EMBL" id="MFB5189170.1"/>
    </source>
</evidence>
<reference evidence="1 2" key="1">
    <citation type="journal article" date="2024" name="Int. J. Mol. Sci.">
        <title>Exploration of Alicyclobacillus spp. Genome in Search of Antibiotic Resistance.</title>
        <authorList>
            <person name="Bucka-Kolendo J."/>
            <person name="Kiousi D.E."/>
            <person name="Dekowska A."/>
            <person name="Mikolajczuk-Szczyrba A."/>
            <person name="Karadedos D.M."/>
            <person name="Michael P."/>
            <person name="Galanis A."/>
            <person name="Sokolowska B."/>
        </authorList>
    </citation>
    <scope>NUCLEOTIDE SEQUENCE [LARGE SCALE GENOMIC DNA]</scope>
    <source>
        <strain evidence="1 2">KKP 3000</strain>
    </source>
</reference>
<comment type="caution">
    <text evidence="1">The sequence shown here is derived from an EMBL/GenBank/DDBJ whole genome shotgun (WGS) entry which is preliminary data.</text>
</comment>